<dbReference type="RefSeq" id="WP_045898992.1">
    <property type="nucleotide sequence ID" value="NZ_CP013243.1"/>
</dbReference>
<keyword evidence="1" id="KW-0472">Membrane</keyword>
<evidence type="ECO:0000313" key="3">
    <source>
        <dbReference type="Proteomes" id="UP000182204"/>
    </source>
</evidence>
<keyword evidence="1" id="KW-1133">Transmembrane helix</keyword>
<dbReference type="Proteomes" id="UP000182204">
    <property type="component" value="Chromosome"/>
</dbReference>
<feature type="transmembrane region" description="Helical" evidence="1">
    <location>
        <begin position="47"/>
        <end position="70"/>
    </location>
</feature>
<evidence type="ECO:0000256" key="1">
    <source>
        <dbReference type="SAM" id="Phobius"/>
    </source>
</evidence>
<proteinExistence type="predicted"/>
<dbReference type="EMBL" id="CP013243">
    <property type="protein sequence ID" value="APH15954.1"/>
    <property type="molecule type" value="Genomic_DNA"/>
</dbReference>
<dbReference type="AlphaFoldDB" id="A0A1L3NIL3"/>
<feature type="transmembrane region" description="Helical" evidence="1">
    <location>
        <begin position="14"/>
        <end position="35"/>
    </location>
</feature>
<gene>
    <name evidence="2" type="ORF">NPD5_3856</name>
</gene>
<name>A0A1L3NIL3_CLOSG</name>
<organism evidence="2 3">
    <name type="scientific">Clostridium sporogenes</name>
    <dbReference type="NCBI Taxonomy" id="1509"/>
    <lineage>
        <taxon>Bacteria</taxon>
        <taxon>Bacillati</taxon>
        <taxon>Bacillota</taxon>
        <taxon>Clostridia</taxon>
        <taxon>Eubacteriales</taxon>
        <taxon>Clostridiaceae</taxon>
        <taxon>Clostridium</taxon>
    </lineage>
</organism>
<protein>
    <submittedName>
        <fullName evidence="2">Putative membrane protein</fullName>
    </submittedName>
</protein>
<evidence type="ECO:0000313" key="2">
    <source>
        <dbReference type="EMBL" id="APH15954.1"/>
    </source>
</evidence>
<accession>A0A1L3NIL3</accession>
<sequence>MDNKIGLALINNNFMNFLFIVQLVDFFLLLAVFYIETKLNKDLEVLMYLLLAMIISIFIILFGSLVYRFMLSIT</sequence>
<keyword evidence="1" id="KW-0812">Transmembrane</keyword>
<reference evidence="2 3" key="1">
    <citation type="submission" date="2015-11" db="EMBL/GenBank/DDBJ databases">
        <authorList>
            <person name="Hill K.K."/>
            <person name="Shirey T.B."/>
            <person name="Raphael B."/>
            <person name="Daligault H.E."/>
            <person name="Davenport K.W."/>
            <person name="Bruce D.C."/>
            <person name="Foley B.T."/>
            <person name="Johnson S.L."/>
        </authorList>
    </citation>
    <scope>NUCLEOTIDE SEQUENCE [LARGE SCALE GENOMIC DNA]</scope>
    <source>
        <strain evidence="2 3">CDC_1632</strain>
    </source>
</reference>